<keyword evidence="3" id="KW-1185">Reference proteome</keyword>
<gene>
    <name evidence="2" type="ORF">WN944_023768</name>
</gene>
<dbReference type="EMBL" id="JBCGBO010000024">
    <property type="protein sequence ID" value="KAK9180635.1"/>
    <property type="molecule type" value="Genomic_DNA"/>
</dbReference>
<accession>A0AAP0QBY0</accession>
<proteinExistence type="predicted"/>
<comment type="caution">
    <text evidence="2">The sequence shown here is derived from an EMBL/GenBank/DDBJ whole genome shotgun (WGS) entry which is preliminary data.</text>
</comment>
<feature type="chain" id="PRO_5042979695" description="Secreted protein" evidence="1">
    <location>
        <begin position="19"/>
        <end position="121"/>
    </location>
</feature>
<evidence type="ECO:0000313" key="2">
    <source>
        <dbReference type="EMBL" id="KAK9180635.1"/>
    </source>
</evidence>
<protein>
    <recommendedName>
        <fullName evidence="4">Secreted protein</fullName>
    </recommendedName>
</protein>
<organism evidence="2 3">
    <name type="scientific">Citrus x changshan-huyou</name>
    <dbReference type="NCBI Taxonomy" id="2935761"/>
    <lineage>
        <taxon>Eukaryota</taxon>
        <taxon>Viridiplantae</taxon>
        <taxon>Streptophyta</taxon>
        <taxon>Embryophyta</taxon>
        <taxon>Tracheophyta</taxon>
        <taxon>Spermatophyta</taxon>
        <taxon>Magnoliopsida</taxon>
        <taxon>eudicotyledons</taxon>
        <taxon>Gunneridae</taxon>
        <taxon>Pentapetalae</taxon>
        <taxon>rosids</taxon>
        <taxon>malvids</taxon>
        <taxon>Sapindales</taxon>
        <taxon>Rutaceae</taxon>
        <taxon>Aurantioideae</taxon>
        <taxon>Citrus</taxon>
    </lineage>
</organism>
<dbReference type="Proteomes" id="UP001428341">
    <property type="component" value="Unassembled WGS sequence"/>
</dbReference>
<evidence type="ECO:0000256" key="1">
    <source>
        <dbReference type="SAM" id="SignalP"/>
    </source>
</evidence>
<name>A0AAP0QBY0_9ROSI</name>
<keyword evidence="1" id="KW-0732">Signal</keyword>
<evidence type="ECO:0000313" key="3">
    <source>
        <dbReference type="Proteomes" id="UP001428341"/>
    </source>
</evidence>
<sequence length="121" mass="13365">MSMLWLMLLLSWPAAASSSNARPGCEEKCGDVSVPYPFGIDEPKWHHVIRSQGDQQEHQNLTTSSRATFELRAHASHAWLHADRVPRAGCVCLCVEAIAGESPRQNIRCRFGGESNRGGHV</sequence>
<evidence type="ECO:0008006" key="4">
    <source>
        <dbReference type="Google" id="ProtNLM"/>
    </source>
</evidence>
<dbReference type="AlphaFoldDB" id="A0AAP0QBY0"/>
<reference evidence="2 3" key="1">
    <citation type="submission" date="2024-05" db="EMBL/GenBank/DDBJ databases">
        <title>Haplotype-resolved chromosome-level genome assembly of Huyou (Citrus changshanensis).</title>
        <authorList>
            <person name="Miao C."/>
            <person name="Chen W."/>
            <person name="Wu Y."/>
            <person name="Wang L."/>
            <person name="Zhao S."/>
            <person name="Grierson D."/>
            <person name="Xu C."/>
            <person name="Chen K."/>
        </authorList>
    </citation>
    <scope>NUCLEOTIDE SEQUENCE [LARGE SCALE GENOMIC DNA]</scope>
    <source>
        <strain evidence="2">01-14</strain>
        <tissue evidence="2">Leaf</tissue>
    </source>
</reference>
<feature type="signal peptide" evidence="1">
    <location>
        <begin position="1"/>
        <end position="18"/>
    </location>
</feature>